<accession>A0A448SVP2</accession>
<organism evidence="1 2">
    <name type="scientific">Serratia fonticola</name>
    <dbReference type="NCBI Taxonomy" id="47917"/>
    <lineage>
        <taxon>Bacteria</taxon>
        <taxon>Pseudomonadati</taxon>
        <taxon>Pseudomonadota</taxon>
        <taxon>Gammaproteobacteria</taxon>
        <taxon>Enterobacterales</taxon>
        <taxon>Yersiniaceae</taxon>
        <taxon>Serratia</taxon>
    </lineage>
</organism>
<dbReference type="InterPro" id="IPR029058">
    <property type="entry name" value="AB_hydrolase_fold"/>
</dbReference>
<dbReference type="Proteomes" id="UP000270487">
    <property type="component" value="Chromosome"/>
</dbReference>
<protein>
    <recommendedName>
        <fullName evidence="3">Alpha/beta hydrolase family</fullName>
    </recommendedName>
</protein>
<dbReference type="AlphaFoldDB" id="A0A448SVP2"/>
<proteinExistence type="predicted"/>
<gene>
    <name evidence="1" type="ORF">NCTC13193_03449</name>
</gene>
<reference evidence="1 2" key="1">
    <citation type="submission" date="2018-12" db="EMBL/GenBank/DDBJ databases">
        <authorList>
            <consortium name="Pathogen Informatics"/>
        </authorList>
    </citation>
    <scope>NUCLEOTIDE SEQUENCE [LARGE SCALE GENOMIC DNA]</scope>
    <source>
        <strain evidence="1 2">NCTC13193</strain>
    </source>
</reference>
<evidence type="ECO:0008006" key="3">
    <source>
        <dbReference type="Google" id="ProtNLM"/>
    </source>
</evidence>
<evidence type="ECO:0000313" key="2">
    <source>
        <dbReference type="Proteomes" id="UP000270487"/>
    </source>
</evidence>
<dbReference type="EMBL" id="LR134492">
    <property type="protein sequence ID" value="VEI71757.1"/>
    <property type="molecule type" value="Genomic_DNA"/>
</dbReference>
<sequence length="239" mass="26274">MCASDGIIFPGFDYKYKNNDPSDYIILPSVKEQQGKITANCLKTLVVFVGGAMDASFQPLLKFVFAPYEKKNGRDTKDNSGKVITQRKQDVAYSEHGGGKVPPLMKEWHAAGQKIVLVGHSWGGDRAVLLAKEYPDIPIELLVTLDPVSRKGKSPKPANVKRWDNIYIDYSIADGSSANLIARTGGPWESCPGADYNLALNANLNVDKDGNEVKSLANNYGHADALQMFLDERNKVEKI</sequence>
<dbReference type="Gene3D" id="3.40.50.1820">
    <property type="entry name" value="alpha/beta hydrolase"/>
    <property type="match status" value="1"/>
</dbReference>
<dbReference type="SUPFAM" id="SSF53474">
    <property type="entry name" value="alpha/beta-Hydrolases"/>
    <property type="match status" value="2"/>
</dbReference>
<evidence type="ECO:0000313" key="1">
    <source>
        <dbReference type="EMBL" id="VEI71757.1"/>
    </source>
</evidence>
<name>A0A448SVP2_SERFO</name>